<dbReference type="EMBL" id="GBYX01475930">
    <property type="protein sequence ID" value="JAO05747.1"/>
    <property type="molecule type" value="Transcribed_RNA"/>
</dbReference>
<evidence type="ECO:0000313" key="2">
    <source>
        <dbReference type="EMBL" id="JAO05747.1"/>
    </source>
</evidence>
<protein>
    <submittedName>
        <fullName evidence="2">CBPZ</fullName>
    </submittedName>
</protein>
<feature type="non-terminal residue" evidence="2">
    <location>
        <position position="118"/>
    </location>
</feature>
<proteinExistence type="predicted"/>
<evidence type="ECO:0000256" key="1">
    <source>
        <dbReference type="SAM" id="SignalP"/>
    </source>
</evidence>
<sequence>MCSRRAVWRFFFCLLESCYSKEEGIEERLRSSLLHSQKPLCHLAATDQIDVCFAGQCKPAVEEKPKCTDILLSYCDDMPYTRTMFPNILGHGTRRDAETGVEYLLISVVEQLLGKTIF</sequence>
<dbReference type="Gene3D" id="1.10.2000.10">
    <property type="entry name" value="Frizzled cysteine-rich domain"/>
    <property type="match status" value="1"/>
</dbReference>
<reference evidence="2" key="1">
    <citation type="submission" date="2014-12" db="EMBL/GenBank/DDBJ databases">
        <title>Parallel Evolution in Life History Adaptation Evident in the Tissue-Specific Poeciliopsis prolifica transcriptome.</title>
        <authorList>
            <person name="Jue N.K."/>
            <person name="Foley R.J."/>
            <person name="Obergfell C."/>
            <person name="Reznick D.N."/>
            <person name="O'Neill R.J."/>
            <person name="O'Neill M.J."/>
        </authorList>
    </citation>
    <scope>NUCLEOTIDE SEQUENCE</scope>
</reference>
<feature type="signal peptide" evidence="1">
    <location>
        <begin position="1"/>
        <end position="20"/>
    </location>
</feature>
<accession>A0A0S7ETW1</accession>
<name>A0A0S7ETW1_9TELE</name>
<organism evidence="2">
    <name type="scientific">Poeciliopsis prolifica</name>
    <name type="common">blackstripe livebearer</name>
    <dbReference type="NCBI Taxonomy" id="188132"/>
    <lineage>
        <taxon>Eukaryota</taxon>
        <taxon>Metazoa</taxon>
        <taxon>Chordata</taxon>
        <taxon>Craniata</taxon>
        <taxon>Vertebrata</taxon>
        <taxon>Euteleostomi</taxon>
        <taxon>Actinopterygii</taxon>
        <taxon>Neopterygii</taxon>
        <taxon>Teleostei</taxon>
        <taxon>Neoteleostei</taxon>
        <taxon>Acanthomorphata</taxon>
        <taxon>Ovalentaria</taxon>
        <taxon>Atherinomorphae</taxon>
        <taxon>Cyprinodontiformes</taxon>
        <taxon>Poeciliidae</taxon>
        <taxon>Poeciliinae</taxon>
        <taxon>Poeciliopsis</taxon>
    </lineage>
</organism>
<keyword evidence="1" id="KW-0732">Signal</keyword>
<dbReference type="SUPFAM" id="SSF63501">
    <property type="entry name" value="Frizzled cysteine-rich domain"/>
    <property type="match status" value="1"/>
</dbReference>
<dbReference type="InterPro" id="IPR036790">
    <property type="entry name" value="Frizzled_dom_sf"/>
</dbReference>
<gene>
    <name evidence="2" type="primary">CBPZ</name>
</gene>
<dbReference type="AlphaFoldDB" id="A0A0S7ETW1"/>
<feature type="chain" id="PRO_5006635049" evidence="1">
    <location>
        <begin position="21"/>
        <end position="118"/>
    </location>
</feature>